<keyword evidence="2" id="KW-0472">Membrane</keyword>
<accession>A0ABT1P671</accession>
<evidence type="ECO:0000313" key="4">
    <source>
        <dbReference type="Proteomes" id="UP001206206"/>
    </source>
</evidence>
<evidence type="ECO:0000256" key="2">
    <source>
        <dbReference type="SAM" id="Phobius"/>
    </source>
</evidence>
<organism evidence="3 4">
    <name type="scientific">Streptantibioticus rubrisoli</name>
    <dbReference type="NCBI Taxonomy" id="1387313"/>
    <lineage>
        <taxon>Bacteria</taxon>
        <taxon>Bacillati</taxon>
        <taxon>Actinomycetota</taxon>
        <taxon>Actinomycetes</taxon>
        <taxon>Kitasatosporales</taxon>
        <taxon>Streptomycetaceae</taxon>
        <taxon>Streptantibioticus</taxon>
    </lineage>
</organism>
<feature type="compositionally biased region" description="Polar residues" evidence="1">
    <location>
        <begin position="21"/>
        <end position="31"/>
    </location>
</feature>
<sequence>MTEQLRQNRSADRSVNRDATVGNSANGNSGITFNTGGDATFGDGNLIANGDITQDNSQHTTKNTLKQRHPVGFALLVLLAAGTTVGGGVALTQIGGGSGGDGVDTSVVSEPGARGATDTARQIRAAEKAGDPAAWCTLAAPTDSGCQNTMGGQFQRRSQSYRDRVDQVQIGTPRLSGTSAQVPVSWNGKEQGTVPLTWSGGRWQMGSGYAAMTELAGGVFLSLVDSQSGQLTLGGIPLP</sequence>
<evidence type="ECO:0000313" key="3">
    <source>
        <dbReference type="EMBL" id="MCQ4040879.1"/>
    </source>
</evidence>
<dbReference type="EMBL" id="JANFNH010000001">
    <property type="protein sequence ID" value="MCQ4040879.1"/>
    <property type="molecule type" value="Genomic_DNA"/>
</dbReference>
<evidence type="ECO:0000256" key="1">
    <source>
        <dbReference type="SAM" id="MobiDB-lite"/>
    </source>
</evidence>
<dbReference type="RefSeq" id="WP_255924812.1">
    <property type="nucleotide sequence ID" value="NZ_JANFNH010000001.1"/>
</dbReference>
<feature type="transmembrane region" description="Helical" evidence="2">
    <location>
        <begin position="71"/>
        <end position="91"/>
    </location>
</feature>
<dbReference type="Proteomes" id="UP001206206">
    <property type="component" value="Unassembled WGS sequence"/>
</dbReference>
<gene>
    <name evidence="3" type="ORF">NON19_02260</name>
</gene>
<reference evidence="3 4" key="1">
    <citation type="submission" date="2022-06" db="EMBL/GenBank/DDBJ databases">
        <title>Draft genome sequence of type strain Streptomyces rubrisoli DSM 42083.</title>
        <authorList>
            <person name="Duangmal K."/>
            <person name="Klaysubun C."/>
        </authorList>
    </citation>
    <scope>NUCLEOTIDE SEQUENCE [LARGE SCALE GENOMIC DNA]</scope>
    <source>
        <strain evidence="3 4">DSM 42083</strain>
    </source>
</reference>
<name>A0ABT1P671_9ACTN</name>
<feature type="region of interest" description="Disordered" evidence="1">
    <location>
        <begin position="1"/>
        <end position="31"/>
    </location>
</feature>
<keyword evidence="4" id="KW-1185">Reference proteome</keyword>
<protein>
    <submittedName>
        <fullName evidence="3">Uncharacterized protein</fullName>
    </submittedName>
</protein>
<proteinExistence type="predicted"/>
<keyword evidence="2" id="KW-0812">Transmembrane</keyword>
<comment type="caution">
    <text evidence="3">The sequence shown here is derived from an EMBL/GenBank/DDBJ whole genome shotgun (WGS) entry which is preliminary data.</text>
</comment>
<keyword evidence="2" id="KW-1133">Transmembrane helix</keyword>